<dbReference type="EMBL" id="WJQU01000002">
    <property type="protein sequence ID" value="KAJ6641561.1"/>
    <property type="molecule type" value="Genomic_DNA"/>
</dbReference>
<organism evidence="2 3">
    <name type="scientific">Pseudolycoriella hygida</name>
    <dbReference type="NCBI Taxonomy" id="35572"/>
    <lineage>
        <taxon>Eukaryota</taxon>
        <taxon>Metazoa</taxon>
        <taxon>Ecdysozoa</taxon>
        <taxon>Arthropoda</taxon>
        <taxon>Hexapoda</taxon>
        <taxon>Insecta</taxon>
        <taxon>Pterygota</taxon>
        <taxon>Neoptera</taxon>
        <taxon>Endopterygota</taxon>
        <taxon>Diptera</taxon>
        <taxon>Nematocera</taxon>
        <taxon>Sciaroidea</taxon>
        <taxon>Sciaridae</taxon>
        <taxon>Pseudolycoriella</taxon>
    </lineage>
</organism>
<feature type="region of interest" description="Disordered" evidence="1">
    <location>
        <begin position="52"/>
        <end position="74"/>
    </location>
</feature>
<keyword evidence="3" id="KW-1185">Reference proteome</keyword>
<gene>
    <name evidence="2" type="ORF">Bhyg_06501</name>
</gene>
<dbReference type="AlphaFoldDB" id="A0A9Q0N1V3"/>
<proteinExistence type="predicted"/>
<evidence type="ECO:0000313" key="3">
    <source>
        <dbReference type="Proteomes" id="UP001151699"/>
    </source>
</evidence>
<sequence length="74" mass="8396">MCKEHSKNQTDILLAAQALVTLSTAKSINEEINRTVAVEGLLMLAWPFHHEKKSEEVDKPKQAGKRKREEVDPK</sequence>
<feature type="non-terminal residue" evidence="2">
    <location>
        <position position="74"/>
    </location>
</feature>
<accession>A0A9Q0N1V3</accession>
<name>A0A9Q0N1V3_9DIPT</name>
<dbReference type="Proteomes" id="UP001151699">
    <property type="component" value="Chromosome B"/>
</dbReference>
<comment type="caution">
    <text evidence="2">The sequence shown here is derived from an EMBL/GenBank/DDBJ whole genome shotgun (WGS) entry which is preliminary data.</text>
</comment>
<evidence type="ECO:0000313" key="2">
    <source>
        <dbReference type="EMBL" id="KAJ6641561.1"/>
    </source>
</evidence>
<protein>
    <submittedName>
        <fullName evidence="2">Uncharacterized protein</fullName>
    </submittedName>
</protein>
<reference evidence="2" key="1">
    <citation type="submission" date="2022-07" db="EMBL/GenBank/DDBJ databases">
        <authorList>
            <person name="Trinca V."/>
            <person name="Uliana J.V.C."/>
            <person name="Torres T.T."/>
            <person name="Ward R.J."/>
            <person name="Monesi N."/>
        </authorList>
    </citation>
    <scope>NUCLEOTIDE SEQUENCE</scope>
    <source>
        <strain evidence="2">HSMRA1968</strain>
        <tissue evidence="2">Whole embryos</tissue>
    </source>
</reference>
<evidence type="ECO:0000256" key="1">
    <source>
        <dbReference type="SAM" id="MobiDB-lite"/>
    </source>
</evidence>